<comment type="caution">
    <text evidence="1">The sequence shown here is derived from an EMBL/GenBank/DDBJ whole genome shotgun (WGS) entry which is preliminary data.</text>
</comment>
<sequence>MDVGILEKFFGYLYTGEYEDGLRLECNLMCPPSASELMGPCDRLSRMPGVSIWADNKPYFRTGQELLRRWVPGCLRRLGPSRCLMVSGPKGELQDCRDSCIPALNQSLETALDMLTAANYFCADELAVEATERLCFAAEALSLHCCCQSRAPPADNLDLCPLDACTCGIGEICNDVLVELSESPQHGGLAEWTRTFSAALGRGIETVAEPQGASSSPQYTGVPYQQGWAQPQAQERLARNQQSQFGNSTTEAIGGQQQQQQQIICVYPSPVSESRVPYF</sequence>
<evidence type="ECO:0000313" key="1">
    <source>
        <dbReference type="EMBL" id="KAK8048492.1"/>
    </source>
</evidence>
<gene>
    <name evidence="1" type="ORF">PG994_010222</name>
</gene>
<evidence type="ECO:0000313" key="2">
    <source>
        <dbReference type="Proteomes" id="UP001480595"/>
    </source>
</evidence>
<dbReference type="RefSeq" id="XP_066710741.1">
    <property type="nucleotide sequence ID" value="XM_066861631.1"/>
</dbReference>
<dbReference type="EMBL" id="JAQQWL010000011">
    <property type="protein sequence ID" value="KAK8048492.1"/>
    <property type="molecule type" value="Genomic_DNA"/>
</dbReference>
<protein>
    <submittedName>
        <fullName evidence="1">Uncharacterized protein</fullName>
    </submittedName>
</protein>
<dbReference type="Proteomes" id="UP001480595">
    <property type="component" value="Unassembled WGS sequence"/>
</dbReference>
<reference evidence="1 2" key="1">
    <citation type="submission" date="2023-01" db="EMBL/GenBank/DDBJ databases">
        <title>Analysis of 21 Apiospora genomes using comparative genomics revels a genus with tremendous synthesis potential of carbohydrate active enzymes and secondary metabolites.</title>
        <authorList>
            <person name="Sorensen T."/>
        </authorList>
    </citation>
    <scope>NUCLEOTIDE SEQUENCE [LARGE SCALE GENOMIC DNA]</scope>
    <source>
        <strain evidence="1 2">CBS 135458</strain>
    </source>
</reference>
<keyword evidence="2" id="KW-1185">Reference proteome</keyword>
<accession>A0ABR1TPI2</accession>
<organism evidence="1 2">
    <name type="scientific">Apiospora phragmitis</name>
    <dbReference type="NCBI Taxonomy" id="2905665"/>
    <lineage>
        <taxon>Eukaryota</taxon>
        <taxon>Fungi</taxon>
        <taxon>Dikarya</taxon>
        <taxon>Ascomycota</taxon>
        <taxon>Pezizomycotina</taxon>
        <taxon>Sordariomycetes</taxon>
        <taxon>Xylariomycetidae</taxon>
        <taxon>Amphisphaeriales</taxon>
        <taxon>Apiosporaceae</taxon>
        <taxon>Apiospora</taxon>
    </lineage>
</organism>
<proteinExistence type="predicted"/>
<dbReference type="GeneID" id="92094694"/>
<name>A0ABR1TPI2_9PEZI</name>